<accession>A0A8N4IBP7</accession>
<feature type="region of interest" description="Disordered" evidence="1">
    <location>
        <begin position="52"/>
        <end position="136"/>
    </location>
</feature>
<name>A0A8N4IBP7_ELAGV</name>
<dbReference type="RefSeq" id="XP_029118004.1">
    <property type="nucleotide sequence ID" value="XM_029262171.1"/>
</dbReference>
<evidence type="ECO:0000313" key="2">
    <source>
        <dbReference type="Proteomes" id="UP000504607"/>
    </source>
</evidence>
<feature type="compositionally biased region" description="Basic and acidic residues" evidence="1">
    <location>
        <begin position="92"/>
        <end position="102"/>
    </location>
</feature>
<reference evidence="3" key="1">
    <citation type="submission" date="2025-08" db="UniProtKB">
        <authorList>
            <consortium name="RefSeq"/>
        </authorList>
    </citation>
    <scope>IDENTIFICATION</scope>
</reference>
<evidence type="ECO:0000313" key="3">
    <source>
        <dbReference type="RefSeq" id="XP_029118004.1"/>
    </source>
</evidence>
<dbReference type="AlphaFoldDB" id="A0A8N4IBP7"/>
<keyword evidence="2" id="KW-1185">Reference proteome</keyword>
<proteinExistence type="predicted"/>
<dbReference type="PANTHER" id="PTHR35726">
    <property type="entry name" value="GLUTAMIC ACID-RICH PROTEIN-LIKE"/>
    <property type="match status" value="1"/>
</dbReference>
<protein>
    <submittedName>
        <fullName evidence="3">Phosphopantothenoylcysteine decarboxylase subunit VHS3</fullName>
    </submittedName>
</protein>
<feature type="compositionally biased region" description="Acidic residues" evidence="1">
    <location>
        <begin position="79"/>
        <end position="91"/>
    </location>
</feature>
<sequence>MVFVVTFPSLPDPTKKERGAVNGGWRIESTVSVAACPDERAEMAALVKKTAVDDGGSMEASGDSEADMDPLTGHAILTVEEDAAADEDDTESCSHDPHDNIHTDPNNSNNDDDDDDADDGVDVVIDDDDDDDDANMEHEGVMTWLPGEVRELEEEEVVDSAEEDRLFWETCLASGYP</sequence>
<dbReference type="Proteomes" id="UP000504607">
    <property type="component" value="Chromosome 2"/>
</dbReference>
<organism evidence="2 3">
    <name type="scientific">Elaeis guineensis var. tenera</name>
    <name type="common">Oil palm</name>
    <dbReference type="NCBI Taxonomy" id="51953"/>
    <lineage>
        <taxon>Eukaryota</taxon>
        <taxon>Viridiplantae</taxon>
        <taxon>Streptophyta</taxon>
        <taxon>Embryophyta</taxon>
        <taxon>Tracheophyta</taxon>
        <taxon>Spermatophyta</taxon>
        <taxon>Magnoliopsida</taxon>
        <taxon>Liliopsida</taxon>
        <taxon>Arecaceae</taxon>
        <taxon>Arecoideae</taxon>
        <taxon>Cocoseae</taxon>
        <taxon>Elaeidinae</taxon>
        <taxon>Elaeis</taxon>
    </lineage>
</organism>
<evidence type="ECO:0000256" key="1">
    <source>
        <dbReference type="SAM" id="MobiDB-lite"/>
    </source>
</evidence>
<dbReference type="PANTHER" id="PTHR35726:SF4">
    <property type="entry name" value="GLUTAMIC ACID-RICH PROTEIN-LIKE"/>
    <property type="match status" value="1"/>
</dbReference>
<gene>
    <name evidence="3" type="primary">LOC105039810</name>
</gene>
<feature type="compositionally biased region" description="Acidic residues" evidence="1">
    <location>
        <begin position="110"/>
        <end position="134"/>
    </location>
</feature>